<evidence type="ECO:0000256" key="4">
    <source>
        <dbReference type="PROSITE-ProRule" id="PRU00510"/>
    </source>
</evidence>
<dbReference type="GO" id="GO:0008270">
    <property type="term" value="F:zinc ion binding"/>
    <property type="evidence" value="ECO:0007669"/>
    <property type="project" value="UniProtKB-KW"/>
</dbReference>
<evidence type="ECO:0000259" key="6">
    <source>
        <dbReference type="Pfam" id="PF01258"/>
    </source>
</evidence>
<proteinExistence type="predicted"/>
<dbReference type="PANTHER" id="PTHR33823">
    <property type="entry name" value="RNA POLYMERASE-BINDING TRANSCRIPTION FACTOR DKSA-RELATED"/>
    <property type="match status" value="1"/>
</dbReference>
<dbReference type="PANTHER" id="PTHR33823:SF4">
    <property type="entry name" value="GENERAL STRESS PROTEIN 16O"/>
    <property type="match status" value="1"/>
</dbReference>
<dbReference type="Gene3D" id="1.20.120.910">
    <property type="entry name" value="DksA, coiled-coil domain"/>
    <property type="match status" value="1"/>
</dbReference>
<feature type="zinc finger region" description="dksA C4-type" evidence="4">
    <location>
        <begin position="87"/>
        <end position="111"/>
    </location>
</feature>
<dbReference type="Pfam" id="PF01258">
    <property type="entry name" value="zf-dskA_traR"/>
    <property type="match status" value="1"/>
</dbReference>
<gene>
    <name evidence="7" type="ORF">KDY119_03414</name>
</gene>
<keyword evidence="3" id="KW-0862">Zinc</keyword>
<dbReference type="SUPFAM" id="SSF57716">
    <property type="entry name" value="Glucocorticoid receptor-like (DNA-binding domain)"/>
    <property type="match status" value="1"/>
</dbReference>
<keyword evidence="1" id="KW-0479">Metal-binding</keyword>
<sequence>MDEARVRARLDELRREAAARLAALDGQLSDIADARRDANSDDEHDPEGSTLAFDRAQVSTLAAGAHRRLDEIDAAIARLDDGTYGRCERCGQPVPEARLAARPTARFCVGCQARVDANDR</sequence>
<dbReference type="InterPro" id="IPR020460">
    <property type="entry name" value="Znf_C4-type_bac"/>
</dbReference>
<dbReference type="Proteomes" id="UP000326702">
    <property type="component" value="Chromosome"/>
</dbReference>
<dbReference type="KEGG" id="lxl:KDY119_03414"/>
<dbReference type="OrthoDB" id="1121111at2"/>
<keyword evidence="2" id="KW-0863">Zinc-finger</keyword>
<evidence type="ECO:0000256" key="2">
    <source>
        <dbReference type="ARBA" id="ARBA00022771"/>
    </source>
</evidence>
<evidence type="ECO:0000313" key="7">
    <source>
        <dbReference type="EMBL" id="QFU99878.1"/>
    </source>
</evidence>
<feature type="domain" description="Zinc finger DksA/TraR C4-type" evidence="6">
    <location>
        <begin position="82"/>
        <end position="115"/>
    </location>
</feature>
<evidence type="ECO:0000313" key="8">
    <source>
        <dbReference type="Proteomes" id="UP000326702"/>
    </source>
</evidence>
<dbReference type="PRINTS" id="PR00618">
    <property type="entry name" value="DKSAZNFINGER"/>
</dbReference>
<keyword evidence="8" id="KW-1185">Reference proteome</keyword>
<evidence type="ECO:0000256" key="3">
    <source>
        <dbReference type="ARBA" id="ARBA00022833"/>
    </source>
</evidence>
<dbReference type="RefSeq" id="WP_036947681.1">
    <property type="nucleotide sequence ID" value="NZ_BAABIH010000010.1"/>
</dbReference>
<dbReference type="EMBL" id="CP045529">
    <property type="protein sequence ID" value="QFU99878.1"/>
    <property type="molecule type" value="Genomic_DNA"/>
</dbReference>
<dbReference type="InterPro" id="IPR000962">
    <property type="entry name" value="Znf_DskA_TraR"/>
</dbReference>
<name>A0A5P9QEH0_9MICO</name>
<protein>
    <submittedName>
        <fullName evidence="7">General stress protein 16O</fullName>
    </submittedName>
</protein>
<organism evidence="7 8">
    <name type="scientific">Luteimicrobium xylanilyticum</name>
    <dbReference type="NCBI Taxonomy" id="1133546"/>
    <lineage>
        <taxon>Bacteria</taxon>
        <taxon>Bacillati</taxon>
        <taxon>Actinomycetota</taxon>
        <taxon>Actinomycetes</taxon>
        <taxon>Micrococcales</taxon>
        <taxon>Luteimicrobium</taxon>
    </lineage>
</organism>
<feature type="region of interest" description="Disordered" evidence="5">
    <location>
        <begin position="33"/>
        <end position="52"/>
    </location>
</feature>
<accession>A0A5P9QEH0</accession>
<dbReference type="PROSITE" id="PS51128">
    <property type="entry name" value="ZF_DKSA_2"/>
    <property type="match status" value="1"/>
</dbReference>
<reference evidence="7 8" key="1">
    <citation type="submission" date="2019-10" db="EMBL/GenBank/DDBJ databases">
        <title>Genome sequence of Luteimicrobium xylanilyticum HY-24.</title>
        <authorList>
            <person name="Kim D.Y."/>
            <person name="Park H.-Y."/>
        </authorList>
    </citation>
    <scope>NUCLEOTIDE SEQUENCE [LARGE SCALE GENOMIC DNA]</scope>
    <source>
        <strain evidence="7 8">HY-24</strain>
    </source>
</reference>
<evidence type="ECO:0000256" key="5">
    <source>
        <dbReference type="SAM" id="MobiDB-lite"/>
    </source>
</evidence>
<dbReference type="AlphaFoldDB" id="A0A5P9QEH0"/>
<evidence type="ECO:0000256" key="1">
    <source>
        <dbReference type="ARBA" id="ARBA00022723"/>
    </source>
</evidence>